<dbReference type="SMART" id="SM01257">
    <property type="entry name" value="KRAP_IP3R_bind"/>
    <property type="match status" value="1"/>
</dbReference>
<gene>
    <name evidence="3" type="ORF">NQ318_000751</name>
</gene>
<dbReference type="InterPro" id="IPR043444">
    <property type="entry name" value="TESPA1-like"/>
</dbReference>
<dbReference type="AlphaFoldDB" id="A0AAV8YSW8"/>
<keyword evidence="4" id="KW-1185">Reference proteome</keyword>
<keyword evidence="1" id="KW-1133">Transmembrane helix</keyword>
<evidence type="ECO:0000259" key="2">
    <source>
        <dbReference type="SMART" id="SM01257"/>
    </source>
</evidence>
<evidence type="ECO:0000256" key="1">
    <source>
        <dbReference type="SAM" id="Phobius"/>
    </source>
</evidence>
<dbReference type="GO" id="GO:0005102">
    <property type="term" value="F:signaling receptor binding"/>
    <property type="evidence" value="ECO:0007669"/>
    <property type="project" value="InterPro"/>
</dbReference>
<sequence>MRSIKQLNRRQILYALALNSVFCQFYFKGVMYCGSGINGSCSKINRWVDTLPPARVSQPTTTNIYNSHTRSPRRFLTKDLSIQSDDGSSRCSSVESVLELRKPDPEAVLLGLGFGPSNNSTSASRIPDRFLQPSKILPQIDFNKFLEQCGQKLPEQHSCPSSPARPRPKSY</sequence>
<dbReference type="InterPro" id="IPR029325">
    <property type="entry name" value="ITPR-bd"/>
</dbReference>
<dbReference type="PANTHER" id="PTHR17469">
    <property type="entry name" value="SPERM SPECIFIC ANTIGEN 2-RELATED"/>
    <property type="match status" value="1"/>
</dbReference>
<dbReference type="PANTHER" id="PTHR17469:SF15">
    <property type="entry name" value="ITPR-INTERACTING DOMAIN-CONTAINING PROTEIN"/>
    <property type="match status" value="1"/>
</dbReference>
<reference evidence="3" key="1">
    <citation type="journal article" date="2023" name="Insect Mol. Biol.">
        <title>Genome sequencing provides insights into the evolution of gene families encoding plant cell wall-degrading enzymes in longhorned beetles.</title>
        <authorList>
            <person name="Shin N.R."/>
            <person name="Okamura Y."/>
            <person name="Kirsch R."/>
            <person name="Pauchet Y."/>
        </authorList>
    </citation>
    <scope>NUCLEOTIDE SEQUENCE</scope>
    <source>
        <strain evidence="3">AMC_N1</strain>
    </source>
</reference>
<accession>A0AAV8YSW8</accession>
<dbReference type="EMBL" id="JAPWTK010000047">
    <property type="protein sequence ID" value="KAJ8954519.1"/>
    <property type="molecule type" value="Genomic_DNA"/>
</dbReference>
<keyword evidence="1" id="KW-0472">Membrane</keyword>
<protein>
    <recommendedName>
        <fullName evidence="2">ITPR-interacting domain-containing protein</fullName>
    </recommendedName>
</protein>
<dbReference type="Pfam" id="PF14722">
    <property type="entry name" value="KRAP_IP3R_bind"/>
    <property type="match status" value="1"/>
</dbReference>
<feature type="domain" description="ITPR-interacting" evidence="2">
    <location>
        <begin position="74"/>
        <end position="171"/>
    </location>
</feature>
<evidence type="ECO:0000313" key="4">
    <source>
        <dbReference type="Proteomes" id="UP001162162"/>
    </source>
</evidence>
<comment type="caution">
    <text evidence="3">The sequence shown here is derived from an EMBL/GenBank/DDBJ whole genome shotgun (WGS) entry which is preliminary data.</text>
</comment>
<name>A0AAV8YSW8_9CUCU</name>
<organism evidence="3 4">
    <name type="scientific">Aromia moschata</name>
    <dbReference type="NCBI Taxonomy" id="1265417"/>
    <lineage>
        <taxon>Eukaryota</taxon>
        <taxon>Metazoa</taxon>
        <taxon>Ecdysozoa</taxon>
        <taxon>Arthropoda</taxon>
        <taxon>Hexapoda</taxon>
        <taxon>Insecta</taxon>
        <taxon>Pterygota</taxon>
        <taxon>Neoptera</taxon>
        <taxon>Endopterygota</taxon>
        <taxon>Coleoptera</taxon>
        <taxon>Polyphaga</taxon>
        <taxon>Cucujiformia</taxon>
        <taxon>Chrysomeloidea</taxon>
        <taxon>Cerambycidae</taxon>
        <taxon>Cerambycinae</taxon>
        <taxon>Callichromatini</taxon>
        <taxon>Aromia</taxon>
    </lineage>
</organism>
<keyword evidence="1" id="KW-0812">Transmembrane</keyword>
<proteinExistence type="predicted"/>
<feature type="transmembrane region" description="Helical" evidence="1">
    <location>
        <begin position="12"/>
        <end position="32"/>
    </location>
</feature>
<dbReference type="Proteomes" id="UP001162162">
    <property type="component" value="Unassembled WGS sequence"/>
</dbReference>
<evidence type="ECO:0000313" key="3">
    <source>
        <dbReference type="EMBL" id="KAJ8954519.1"/>
    </source>
</evidence>